<evidence type="ECO:0000256" key="7">
    <source>
        <dbReference type="ARBA" id="ARBA00022989"/>
    </source>
</evidence>
<comment type="subcellular location">
    <subcellularLocation>
        <location evidence="2">Membrane</location>
        <topology evidence="2">Single-pass membrane protein</topology>
    </subcellularLocation>
</comment>
<comment type="function">
    <text evidence="1">Component of the cytochrome b6-f complex, which mediates electron transfer between photosystem II (PSII) and photosystem I (PSI), cyclic electron flow around PSI, and state transitions.</text>
</comment>
<dbReference type="AlphaFoldDB" id="A0A1D2A1H6"/>
<dbReference type="GO" id="GO:0016020">
    <property type="term" value="C:membrane"/>
    <property type="evidence" value="ECO:0007669"/>
    <property type="project" value="UniProtKB-SubCell"/>
</dbReference>
<dbReference type="GO" id="GO:0009512">
    <property type="term" value="C:cytochrome b6f complex"/>
    <property type="evidence" value="ECO:0007669"/>
    <property type="project" value="InterPro"/>
</dbReference>
<evidence type="ECO:0000256" key="8">
    <source>
        <dbReference type="ARBA" id="ARBA00023136"/>
    </source>
</evidence>
<name>A0A1D2A1H6_AUXPR</name>
<feature type="transmembrane region" description="Helical" evidence="12">
    <location>
        <begin position="93"/>
        <end position="115"/>
    </location>
</feature>
<dbReference type="SUPFAM" id="SSF103451">
    <property type="entry name" value="PetN subunit of the cytochrome b6f complex"/>
    <property type="match status" value="1"/>
</dbReference>
<evidence type="ECO:0000256" key="6">
    <source>
        <dbReference type="ARBA" id="ARBA00022982"/>
    </source>
</evidence>
<keyword evidence="5 12" id="KW-0812">Transmembrane</keyword>
<organism evidence="13">
    <name type="scientific">Auxenochlorella protothecoides</name>
    <name type="common">Green microalga</name>
    <name type="synonym">Chlorella protothecoides</name>
    <dbReference type="NCBI Taxonomy" id="3075"/>
    <lineage>
        <taxon>Eukaryota</taxon>
        <taxon>Viridiplantae</taxon>
        <taxon>Chlorophyta</taxon>
        <taxon>core chlorophytes</taxon>
        <taxon>Trebouxiophyceae</taxon>
        <taxon>Chlorellales</taxon>
        <taxon>Chlorellaceae</taxon>
        <taxon>Auxenochlorella</taxon>
    </lineage>
</organism>
<evidence type="ECO:0000256" key="10">
    <source>
        <dbReference type="ARBA" id="ARBA00031459"/>
    </source>
</evidence>
<reference evidence="13" key="1">
    <citation type="submission" date="2015-08" db="EMBL/GenBank/DDBJ databases">
        <authorList>
            <person name="Babu N.S."/>
            <person name="Beckwith C.J."/>
            <person name="Beseler K.G."/>
            <person name="Brison A."/>
            <person name="Carone J.V."/>
            <person name="Caskin T.P."/>
            <person name="Diamond M."/>
            <person name="Durham M.E."/>
            <person name="Foxe J.M."/>
            <person name="Go M."/>
            <person name="Henderson B.A."/>
            <person name="Jones I.B."/>
            <person name="McGettigan J.A."/>
            <person name="Micheletti S.J."/>
            <person name="Nasrallah M.E."/>
            <person name="Ortiz D."/>
            <person name="Piller C.R."/>
            <person name="Privatt S.R."/>
            <person name="Schneider S.L."/>
            <person name="Sharp S."/>
            <person name="Smith T.C."/>
            <person name="Stanton J.D."/>
            <person name="Ullery H.E."/>
            <person name="Wilson R.J."/>
            <person name="Serrano M.G."/>
            <person name="Buck G."/>
            <person name="Lee V."/>
            <person name="Wang Y."/>
            <person name="Carvalho R."/>
            <person name="Voegtly L."/>
            <person name="Shi R."/>
            <person name="Duckworth R."/>
            <person name="Johnson A."/>
            <person name="Loviza R."/>
            <person name="Walstead R."/>
            <person name="Shah Z."/>
            <person name="Kiflezghi M."/>
            <person name="Wade K."/>
            <person name="Ball S.L."/>
            <person name="Bradley K.W."/>
            <person name="Asai D.J."/>
            <person name="Bowman C.A."/>
            <person name="Russell D.A."/>
            <person name="Pope W.H."/>
            <person name="Jacobs-Sera D."/>
            <person name="Hendrix R.W."/>
            <person name="Hatfull G.F."/>
        </authorList>
    </citation>
    <scope>NUCLEOTIDE SEQUENCE</scope>
</reference>
<dbReference type="InterPro" id="IPR005497">
    <property type="entry name" value="Cytochrome_b6-f_cplx_su8"/>
</dbReference>
<comment type="similarity">
    <text evidence="3">Belongs to the PetN family.</text>
</comment>
<keyword evidence="8 12" id="KW-0472">Membrane</keyword>
<evidence type="ECO:0000256" key="3">
    <source>
        <dbReference type="ARBA" id="ARBA00010969"/>
    </source>
</evidence>
<evidence type="ECO:0000256" key="11">
    <source>
        <dbReference type="ARBA" id="ARBA00031982"/>
    </source>
</evidence>
<proteinExistence type="inferred from homology"/>
<evidence type="ECO:0000256" key="2">
    <source>
        <dbReference type="ARBA" id="ARBA00004167"/>
    </source>
</evidence>
<keyword evidence="6" id="KW-0249">Electron transport</keyword>
<keyword evidence="7 12" id="KW-1133">Transmembrane helix</keyword>
<feature type="non-terminal residue" evidence="13">
    <location>
        <position position="1"/>
    </location>
</feature>
<accession>A0A1D2A1H6</accession>
<protein>
    <recommendedName>
        <fullName evidence="10">Cytochrome b6-f complex subunit PetN</fullName>
    </recommendedName>
    <alternativeName>
        <fullName evidence="11">Cytochrome b6-f complex subunit VIII</fullName>
    </alternativeName>
</protein>
<dbReference type="Pfam" id="PF03742">
    <property type="entry name" value="PetN"/>
    <property type="match status" value="1"/>
</dbReference>
<keyword evidence="4" id="KW-0813">Transport</keyword>
<sequence length="120" mass="12549">LPDAHLRSCPGNTAADMSLATCSHKLAAYPLPQKSLLPPRGPCRARRVVPHAAMRDHKVVAAATGTIASAAMLLAPAALAAQEHMMLAEGEPILVQVGWAATCVIFTFSISLVVWGRSGL</sequence>
<evidence type="ECO:0000256" key="4">
    <source>
        <dbReference type="ARBA" id="ARBA00022448"/>
    </source>
</evidence>
<dbReference type="InterPro" id="IPR036143">
    <property type="entry name" value="Cytochr_b6-f_cplx_su8_sf"/>
</dbReference>
<dbReference type="HAMAP" id="MF_00395">
    <property type="entry name" value="Cytb6_f_PetN"/>
    <property type="match status" value="1"/>
</dbReference>
<dbReference type="GO" id="GO:0017004">
    <property type="term" value="P:cytochrome complex assembly"/>
    <property type="evidence" value="ECO:0007669"/>
    <property type="project" value="InterPro"/>
</dbReference>
<evidence type="ECO:0000256" key="1">
    <source>
        <dbReference type="ARBA" id="ARBA00003068"/>
    </source>
</evidence>
<gene>
    <name evidence="13" type="ORF">g.747</name>
</gene>
<evidence type="ECO:0000256" key="5">
    <source>
        <dbReference type="ARBA" id="ARBA00022692"/>
    </source>
</evidence>
<feature type="transmembrane region" description="Helical" evidence="12">
    <location>
        <begin position="59"/>
        <end position="81"/>
    </location>
</feature>
<comment type="subunit">
    <text evidence="9">The 4 large subunits of the cytochrome b6-f complex are cytochrome b6, subunit IV (17 kDa polypeptide, PetD), cytochrome f and the Rieske protein, while the 4 small subunits are PetG, PetL, PetM and PetN. The complex functions as a dimer.</text>
</comment>
<dbReference type="EMBL" id="GDKF01005585">
    <property type="protein sequence ID" value="JAT73037.1"/>
    <property type="molecule type" value="Transcribed_RNA"/>
</dbReference>
<evidence type="ECO:0000256" key="9">
    <source>
        <dbReference type="ARBA" id="ARBA00025834"/>
    </source>
</evidence>
<evidence type="ECO:0000313" key="13">
    <source>
        <dbReference type="EMBL" id="JAT73037.1"/>
    </source>
</evidence>
<evidence type="ECO:0000256" key="12">
    <source>
        <dbReference type="SAM" id="Phobius"/>
    </source>
</evidence>